<name>A0A4Z1P7G8_9PEZI</name>
<feature type="region of interest" description="Disordered" evidence="1">
    <location>
        <begin position="1"/>
        <end position="90"/>
    </location>
</feature>
<gene>
    <name evidence="2" type="ORF">E6O75_ATG10638</name>
</gene>
<keyword evidence="3" id="KW-1185">Reference proteome</keyword>
<proteinExistence type="predicted"/>
<protein>
    <submittedName>
        <fullName evidence="2">Uncharacterized protein</fullName>
    </submittedName>
</protein>
<evidence type="ECO:0000313" key="2">
    <source>
        <dbReference type="EMBL" id="TID17993.1"/>
    </source>
</evidence>
<feature type="compositionally biased region" description="Low complexity" evidence="1">
    <location>
        <begin position="1"/>
        <end position="10"/>
    </location>
</feature>
<organism evidence="2 3">
    <name type="scientific">Venturia nashicola</name>
    <dbReference type="NCBI Taxonomy" id="86259"/>
    <lineage>
        <taxon>Eukaryota</taxon>
        <taxon>Fungi</taxon>
        <taxon>Dikarya</taxon>
        <taxon>Ascomycota</taxon>
        <taxon>Pezizomycotina</taxon>
        <taxon>Dothideomycetes</taxon>
        <taxon>Pleosporomycetidae</taxon>
        <taxon>Venturiales</taxon>
        <taxon>Venturiaceae</taxon>
        <taxon>Venturia</taxon>
    </lineage>
</organism>
<reference evidence="2 3" key="1">
    <citation type="submission" date="2019-04" db="EMBL/GenBank/DDBJ databases">
        <title>High contiguity whole genome sequence and gene annotation resource for two Venturia nashicola isolates.</title>
        <authorList>
            <person name="Prokchorchik M."/>
            <person name="Won K."/>
            <person name="Lee Y."/>
            <person name="Choi E.D."/>
            <person name="Segonzac C."/>
            <person name="Sohn K.H."/>
        </authorList>
    </citation>
    <scope>NUCLEOTIDE SEQUENCE [LARGE SCALE GENOMIC DNA]</scope>
    <source>
        <strain evidence="2 3">PRI2</strain>
    </source>
</reference>
<dbReference type="AlphaFoldDB" id="A0A4Z1P7G8"/>
<sequence length="121" mass="13945">MANSSSNQPSDDPPINPPIDPTEDATFSYGDSDSDDESWSLEYTDTPPDDEEHEADVQETSGRGRFALTSGPATDGPWHGGNGMRRTGRGADRRTWWRQWMEMKRPRLRRAEQWMFWVWLI</sequence>
<evidence type="ECO:0000313" key="3">
    <source>
        <dbReference type="Proteomes" id="UP000298493"/>
    </source>
</evidence>
<feature type="compositionally biased region" description="Pro residues" evidence="1">
    <location>
        <begin position="11"/>
        <end position="20"/>
    </location>
</feature>
<dbReference type="EMBL" id="SNSC02000015">
    <property type="protein sequence ID" value="TID17993.1"/>
    <property type="molecule type" value="Genomic_DNA"/>
</dbReference>
<dbReference type="Proteomes" id="UP000298493">
    <property type="component" value="Unassembled WGS sequence"/>
</dbReference>
<comment type="caution">
    <text evidence="2">The sequence shown here is derived from an EMBL/GenBank/DDBJ whole genome shotgun (WGS) entry which is preliminary data.</text>
</comment>
<evidence type="ECO:0000256" key="1">
    <source>
        <dbReference type="SAM" id="MobiDB-lite"/>
    </source>
</evidence>
<accession>A0A4Z1P7G8</accession>